<evidence type="ECO:0000313" key="1">
    <source>
        <dbReference type="EMBL" id="GBN69449.1"/>
    </source>
</evidence>
<dbReference type="Proteomes" id="UP000499080">
    <property type="component" value="Unassembled WGS sequence"/>
</dbReference>
<sequence length="121" mass="13803">MPPPHSGQPLLNWICFAMPSWRRMKTPDEEIALTTSRPSSHQNNAALERESSLSTYNWTNHNSEIVNKSKHMPLRTQARAVLRWDLSGKQYASPAHKKKSSEIKGLWWLNHVCYSKCGGSS</sequence>
<proteinExistence type="predicted"/>
<protein>
    <submittedName>
        <fullName evidence="1">Uncharacterized protein</fullName>
    </submittedName>
</protein>
<comment type="caution">
    <text evidence="1">The sequence shown here is derived from an EMBL/GenBank/DDBJ whole genome shotgun (WGS) entry which is preliminary data.</text>
</comment>
<accession>A0A4Y2R213</accession>
<dbReference type="AlphaFoldDB" id="A0A4Y2R213"/>
<name>A0A4Y2R213_ARAVE</name>
<organism evidence="1 2">
    <name type="scientific">Araneus ventricosus</name>
    <name type="common">Orbweaver spider</name>
    <name type="synonym">Epeira ventricosa</name>
    <dbReference type="NCBI Taxonomy" id="182803"/>
    <lineage>
        <taxon>Eukaryota</taxon>
        <taxon>Metazoa</taxon>
        <taxon>Ecdysozoa</taxon>
        <taxon>Arthropoda</taxon>
        <taxon>Chelicerata</taxon>
        <taxon>Arachnida</taxon>
        <taxon>Araneae</taxon>
        <taxon>Araneomorphae</taxon>
        <taxon>Entelegynae</taxon>
        <taxon>Araneoidea</taxon>
        <taxon>Araneidae</taxon>
        <taxon>Araneus</taxon>
    </lineage>
</organism>
<reference evidence="1 2" key="1">
    <citation type="journal article" date="2019" name="Sci. Rep.">
        <title>Orb-weaving spider Araneus ventricosus genome elucidates the spidroin gene catalogue.</title>
        <authorList>
            <person name="Kono N."/>
            <person name="Nakamura H."/>
            <person name="Ohtoshi R."/>
            <person name="Moran D.A.P."/>
            <person name="Shinohara A."/>
            <person name="Yoshida Y."/>
            <person name="Fujiwara M."/>
            <person name="Mori M."/>
            <person name="Tomita M."/>
            <person name="Arakawa K."/>
        </authorList>
    </citation>
    <scope>NUCLEOTIDE SEQUENCE [LARGE SCALE GENOMIC DNA]</scope>
</reference>
<evidence type="ECO:0000313" key="2">
    <source>
        <dbReference type="Proteomes" id="UP000499080"/>
    </source>
</evidence>
<dbReference type="EMBL" id="BGPR01015490">
    <property type="protein sequence ID" value="GBN69449.1"/>
    <property type="molecule type" value="Genomic_DNA"/>
</dbReference>
<keyword evidence="2" id="KW-1185">Reference proteome</keyword>
<gene>
    <name evidence="1" type="ORF">AVEN_248481_1</name>
</gene>